<proteinExistence type="predicted"/>
<evidence type="ECO:0008006" key="2">
    <source>
        <dbReference type="Google" id="ProtNLM"/>
    </source>
</evidence>
<dbReference type="EMBL" id="UOFB01000047">
    <property type="protein sequence ID" value="VAW44555.1"/>
    <property type="molecule type" value="Genomic_DNA"/>
</dbReference>
<gene>
    <name evidence="1" type="ORF">MNBD_GAMMA04-356</name>
</gene>
<protein>
    <recommendedName>
        <fullName evidence="2">Mobile element protein</fullName>
    </recommendedName>
</protein>
<sequence length="44" mass="4955">MPAKKYIVKLSKAERQELRALVKTGKAAAYKRQRAQILLKADIG</sequence>
<evidence type="ECO:0000313" key="1">
    <source>
        <dbReference type="EMBL" id="VAW44555.1"/>
    </source>
</evidence>
<feature type="non-terminal residue" evidence="1">
    <location>
        <position position="44"/>
    </location>
</feature>
<dbReference type="AlphaFoldDB" id="A0A3B0VLY4"/>
<accession>A0A3B0VLY4</accession>
<organism evidence="1">
    <name type="scientific">hydrothermal vent metagenome</name>
    <dbReference type="NCBI Taxonomy" id="652676"/>
    <lineage>
        <taxon>unclassified sequences</taxon>
        <taxon>metagenomes</taxon>
        <taxon>ecological metagenomes</taxon>
    </lineage>
</organism>
<name>A0A3B0VLY4_9ZZZZ</name>
<reference evidence="1" key="1">
    <citation type="submission" date="2018-06" db="EMBL/GenBank/DDBJ databases">
        <authorList>
            <person name="Zhirakovskaya E."/>
        </authorList>
    </citation>
    <scope>NUCLEOTIDE SEQUENCE</scope>
</reference>